<comment type="caution">
    <text evidence="1">The sequence shown here is derived from an EMBL/GenBank/DDBJ whole genome shotgun (WGS) entry which is preliminary data.</text>
</comment>
<dbReference type="Gramene" id="PRQ26490">
    <property type="protein sequence ID" value="PRQ26490"/>
    <property type="gene ID" value="RchiOBHm_Chr6g0295201"/>
</dbReference>
<dbReference type="Proteomes" id="UP000238479">
    <property type="component" value="Chromosome 6"/>
</dbReference>
<gene>
    <name evidence="1" type="ORF">RchiOBHm_Chr6g0295201</name>
</gene>
<reference evidence="1 2" key="1">
    <citation type="journal article" date="2018" name="Nat. Genet.">
        <title>The Rosa genome provides new insights in the design of modern roses.</title>
        <authorList>
            <person name="Bendahmane M."/>
        </authorList>
    </citation>
    <scope>NUCLEOTIDE SEQUENCE [LARGE SCALE GENOMIC DNA]</scope>
    <source>
        <strain evidence="2">cv. Old Blush</strain>
    </source>
</reference>
<dbReference type="AlphaFoldDB" id="A0A2P6PX29"/>
<accession>A0A2P6PX29</accession>
<evidence type="ECO:0000313" key="2">
    <source>
        <dbReference type="Proteomes" id="UP000238479"/>
    </source>
</evidence>
<organism evidence="1 2">
    <name type="scientific">Rosa chinensis</name>
    <name type="common">China rose</name>
    <dbReference type="NCBI Taxonomy" id="74649"/>
    <lineage>
        <taxon>Eukaryota</taxon>
        <taxon>Viridiplantae</taxon>
        <taxon>Streptophyta</taxon>
        <taxon>Embryophyta</taxon>
        <taxon>Tracheophyta</taxon>
        <taxon>Spermatophyta</taxon>
        <taxon>Magnoliopsida</taxon>
        <taxon>eudicotyledons</taxon>
        <taxon>Gunneridae</taxon>
        <taxon>Pentapetalae</taxon>
        <taxon>rosids</taxon>
        <taxon>fabids</taxon>
        <taxon>Rosales</taxon>
        <taxon>Rosaceae</taxon>
        <taxon>Rosoideae</taxon>
        <taxon>Rosoideae incertae sedis</taxon>
        <taxon>Rosa</taxon>
    </lineage>
</organism>
<keyword evidence="2" id="KW-1185">Reference proteome</keyword>
<evidence type="ECO:0000313" key="1">
    <source>
        <dbReference type="EMBL" id="PRQ26490.1"/>
    </source>
</evidence>
<dbReference type="EMBL" id="PDCK01000044">
    <property type="protein sequence ID" value="PRQ26490.1"/>
    <property type="molecule type" value="Genomic_DNA"/>
</dbReference>
<proteinExistence type="predicted"/>
<protein>
    <submittedName>
        <fullName evidence="1">Uncharacterized protein</fullName>
    </submittedName>
</protein>
<sequence>MHGSVGLARFSFLFFKRFGDRIGFVSSEFRRFGKTGFPSEMPSAIRSFLPIMRFGLCSVLSE</sequence>
<name>A0A2P6PX29_ROSCH</name>